<reference evidence="1" key="1">
    <citation type="submission" date="2018-11" db="EMBL/GenBank/DDBJ databases">
        <title>The sequence and de novo assembly of Larimichthys crocea genome using PacBio and Hi-C technologies.</title>
        <authorList>
            <person name="Xu P."/>
            <person name="Chen B."/>
            <person name="Zhou Z."/>
            <person name="Ke Q."/>
            <person name="Wu Y."/>
            <person name="Bai H."/>
            <person name="Pu F."/>
        </authorList>
    </citation>
    <scope>NUCLEOTIDE SEQUENCE</scope>
    <source>
        <tissue evidence="1">Muscle</tissue>
    </source>
</reference>
<gene>
    <name evidence="1" type="ORF">E3U43_012450</name>
</gene>
<name>A0ACD3RRW2_LARCR</name>
<evidence type="ECO:0000313" key="1">
    <source>
        <dbReference type="EMBL" id="TMS22185.1"/>
    </source>
</evidence>
<evidence type="ECO:0000313" key="2">
    <source>
        <dbReference type="Proteomes" id="UP000793456"/>
    </source>
</evidence>
<dbReference type="Proteomes" id="UP000793456">
    <property type="component" value="Chromosome II"/>
</dbReference>
<organism evidence="1 2">
    <name type="scientific">Larimichthys crocea</name>
    <name type="common">Large yellow croaker</name>
    <name type="synonym">Pseudosciaena crocea</name>
    <dbReference type="NCBI Taxonomy" id="215358"/>
    <lineage>
        <taxon>Eukaryota</taxon>
        <taxon>Metazoa</taxon>
        <taxon>Chordata</taxon>
        <taxon>Craniata</taxon>
        <taxon>Vertebrata</taxon>
        <taxon>Euteleostomi</taxon>
        <taxon>Actinopterygii</taxon>
        <taxon>Neopterygii</taxon>
        <taxon>Teleostei</taxon>
        <taxon>Neoteleostei</taxon>
        <taxon>Acanthomorphata</taxon>
        <taxon>Eupercaria</taxon>
        <taxon>Sciaenidae</taxon>
        <taxon>Larimichthys</taxon>
    </lineage>
</organism>
<keyword evidence="2" id="KW-1185">Reference proteome</keyword>
<comment type="caution">
    <text evidence="1">The sequence shown here is derived from an EMBL/GenBank/DDBJ whole genome shotgun (WGS) entry which is preliminary data.</text>
</comment>
<accession>A0ACD3RRW2</accession>
<dbReference type="EMBL" id="CM011675">
    <property type="protein sequence ID" value="TMS22185.1"/>
    <property type="molecule type" value="Genomic_DNA"/>
</dbReference>
<proteinExistence type="predicted"/>
<protein>
    <submittedName>
        <fullName evidence="1">Uncharacterized protein</fullName>
    </submittedName>
</protein>
<sequence length="288" mass="31343">MELDDVVLYQDDSGSSTMMSERVSGLASSIYREFERLIEKYDEDVVKELMPLVVAVLENLDSVFAVNQEHEVELELLKEDNEQARHPVRAREGAEETHGGEVHRPRRLPGRREEGATVSTGDAGVPHTKERTIPMGIFQLPGTDGMTPDLQRESVDPSEPWRFNNLSHPRSNTSLKDEMSSVNRGGLKHSSPSNKGSVSKSNTSLSSQGGSSKSNTPPSSYSTNSTTPLSPHDGASAGMSPGSTSVTSLSTTASDVAMESVDTPLQEQEFSGRAQQEPGQEQQETREQ</sequence>